<evidence type="ECO:0000313" key="2">
    <source>
        <dbReference type="EMBL" id="TWT83294.1"/>
    </source>
</evidence>
<proteinExistence type="predicted"/>
<evidence type="ECO:0000256" key="1">
    <source>
        <dbReference type="SAM" id="MobiDB-lite"/>
    </source>
</evidence>
<dbReference type="Proteomes" id="UP000315010">
    <property type="component" value="Unassembled WGS sequence"/>
</dbReference>
<keyword evidence="3" id="KW-1185">Reference proteome</keyword>
<sequence>MWSIEPDQRPDVSADTKPQTSPSNISLPIVRAEPFGLILTARFSPSLGEKPLLIDLFHVSDIFFIQSAKITVAFKQANLPSQFQ</sequence>
<evidence type="ECO:0000313" key="3">
    <source>
        <dbReference type="Proteomes" id="UP000315010"/>
    </source>
</evidence>
<accession>A0A5C5Z7L0</accession>
<dbReference type="EMBL" id="SJPJ01000001">
    <property type="protein sequence ID" value="TWT83294.1"/>
    <property type="molecule type" value="Genomic_DNA"/>
</dbReference>
<feature type="region of interest" description="Disordered" evidence="1">
    <location>
        <begin position="1"/>
        <end position="24"/>
    </location>
</feature>
<organism evidence="2 3">
    <name type="scientific">Novipirellula herctigrandis</name>
    <dbReference type="NCBI Taxonomy" id="2527986"/>
    <lineage>
        <taxon>Bacteria</taxon>
        <taxon>Pseudomonadati</taxon>
        <taxon>Planctomycetota</taxon>
        <taxon>Planctomycetia</taxon>
        <taxon>Pirellulales</taxon>
        <taxon>Pirellulaceae</taxon>
        <taxon>Novipirellula</taxon>
    </lineage>
</organism>
<feature type="compositionally biased region" description="Basic and acidic residues" evidence="1">
    <location>
        <begin position="1"/>
        <end position="14"/>
    </location>
</feature>
<comment type="caution">
    <text evidence="2">The sequence shown here is derived from an EMBL/GenBank/DDBJ whole genome shotgun (WGS) entry which is preliminary data.</text>
</comment>
<gene>
    <name evidence="2" type="ORF">CA13_47590</name>
</gene>
<name>A0A5C5Z7L0_9BACT</name>
<protein>
    <submittedName>
        <fullName evidence="2">Uncharacterized protein</fullName>
    </submittedName>
</protein>
<dbReference type="AlphaFoldDB" id="A0A5C5Z7L0"/>
<reference evidence="2 3" key="1">
    <citation type="submission" date="2019-02" db="EMBL/GenBank/DDBJ databases">
        <title>Deep-cultivation of Planctomycetes and their phenomic and genomic characterization uncovers novel biology.</title>
        <authorList>
            <person name="Wiegand S."/>
            <person name="Jogler M."/>
            <person name="Boedeker C."/>
            <person name="Pinto D."/>
            <person name="Vollmers J."/>
            <person name="Rivas-Marin E."/>
            <person name="Kohn T."/>
            <person name="Peeters S.H."/>
            <person name="Heuer A."/>
            <person name="Rast P."/>
            <person name="Oberbeckmann S."/>
            <person name="Bunk B."/>
            <person name="Jeske O."/>
            <person name="Meyerdierks A."/>
            <person name="Storesund J.E."/>
            <person name="Kallscheuer N."/>
            <person name="Luecker S."/>
            <person name="Lage O.M."/>
            <person name="Pohl T."/>
            <person name="Merkel B.J."/>
            <person name="Hornburger P."/>
            <person name="Mueller R.-W."/>
            <person name="Bruemmer F."/>
            <person name="Labrenz M."/>
            <person name="Spormann A.M."/>
            <person name="Op Den Camp H."/>
            <person name="Overmann J."/>
            <person name="Amann R."/>
            <person name="Jetten M.S.M."/>
            <person name="Mascher T."/>
            <person name="Medema M.H."/>
            <person name="Devos D.P."/>
            <person name="Kaster A.-K."/>
            <person name="Ovreas L."/>
            <person name="Rohde M."/>
            <person name="Galperin M.Y."/>
            <person name="Jogler C."/>
        </authorList>
    </citation>
    <scope>NUCLEOTIDE SEQUENCE [LARGE SCALE GENOMIC DNA]</scope>
    <source>
        <strain evidence="2 3">CA13</strain>
    </source>
</reference>